<protein>
    <recommendedName>
        <fullName evidence="3">ATP-dependent DNA helicase</fullName>
    </recommendedName>
</protein>
<reference evidence="1 2" key="1">
    <citation type="journal article" date="2017" name="Mol. Biol. Evol.">
        <title>The 4-celled Tetrabaena socialis nuclear genome reveals the essential components for genetic control of cell number at the origin of multicellularity in the volvocine lineage.</title>
        <authorList>
            <person name="Featherston J."/>
            <person name="Arakaki Y."/>
            <person name="Hanschen E.R."/>
            <person name="Ferris P.J."/>
            <person name="Michod R.E."/>
            <person name="Olson B.J.S.C."/>
            <person name="Nozaki H."/>
            <person name="Durand P.M."/>
        </authorList>
    </citation>
    <scope>NUCLEOTIDE SEQUENCE [LARGE SCALE GENOMIC DNA]</scope>
    <source>
        <strain evidence="1 2">NIES-571</strain>
    </source>
</reference>
<dbReference type="OrthoDB" id="1929541at2759"/>
<evidence type="ECO:0000313" key="2">
    <source>
        <dbReference type="Proteomes" id="UP000236333"/>
    </source>
</evidence>
<comment type="caution">
    <text evidence="1">The sequence shown here is derived from an EMBL/GenBank/DDBJ whole genome shotgun (WGS) entry which is preliminary data.</text>
</comment>
<dbReference type="AlphaFoldDB" id="A0A2J8A2B7"/>
<dbReference type="Proteomes" id="UP000236333">
    <property type="component" value="Unassembled WGS sequence"/>
</dbReference>
<gene>
    <name evidence="1" type="ORF">TSOC_006967</name>
</gene>
<evidence type="ECO:0000313" key="1">
    <source>
        <dbReference type="EMBL" id="PNH06660.1"/>
    </source>
</evidence>
<keyword evidence="2" id="KW-1185">Reference proteome</keyword>
<accession>A0A2J8A2B7</accession>
<dbReference type="EMBL" id="PGGS01000222">
    <property type="protein sequence ID" value="PNH06660.1"/>
    <property type="molecule type" value="Genomic_DNA"/>
</dbReference>
<sequence length="110" mass="12950">MANYMHQRYCDVRGVRQWMANLHTLFVGDFFQVRPIGEKWIFHAPFCSGLHAVVHEGVRMFELTQIMRTKNAQFAERLNRLRENGMTNADDAHFRTLILEGRLLLTTRPC</sequence>
<organism evidence="1 2">
    <name type="scientific">Tetrabaena socialis</name>
    <dbReference type="NCBI Taxonomy" id="47790"/>
    <lineage>
        <taxon>Eukaryota</taxon>
        <taxon>Viridiplantae</taxon>
        <taxon>Chlorophyta</taxon>
        <taxon>core chlorophytes</taxon>
        <taxon>Chlorophyceae</taxon>
        <taxon>CS clade</taxon>
        <taxon>Chlamydomonadales</taxon>
        <taxon>Tetrabaenaceae</taxon>
        <taxon>Tetrabaena</taxon>
    </lineage>
</organism>
<evidence type="ECO:0008006" key="3">
    <source>
        <dbReference type="Google" id="ProtNLM"/>
    </source>
</evidence>
<proteinExistence type="predicted"/>
<name>A0A2J8A2B7_9CHLO</name>